<dbReference type="EMBL" id="DRWX01000035">
    <property type="protein sequence ID" value="HHM95731.1"/>
    <property type="molecule type" value="Genomic_DNA"/>
</dbReference>
<dbReference type="InterPro" id="IPR005000">
    <property type="entry name" value="Aldolase/citrate-lyase_domain"/>
</dbReference>
<evidence type="ECO:0000256" key="2">
    <source>
        <dbReference type="ARBA" id="ARBA00022723"/>
    </source>
</evidence>
<keyword evidence="3" id="KW-0456">Lyase</keyword>
<comment type="caution">
    <text evidence="5">The sequence shown here is derived from an EMBL/GenBank/DDBJ whole genome shotgun (WGS) entry which is preliminary data.</text>
</comment>
<dbReference type="GO" id="GO:0005737">
    <property type="term" value="C:cytoplasm"/>
    <property type="evidence" value="ECO:0007669"/>
    <property type="project" value="TreeGrafter"/>
</dbReference>
<dbReference type="PANTHER" id="PTHR30502">
    <property type="entry name" value="2-KETO-3-DEOXY-L-RHAMNONATE ALDOLASE"/>
    <property type="match status" value="1"/>
</dbReference>
<comment type="similarity">
    <text evidence="1">Belongs to the HpcH/HpaI aldolase family.</text>
</comment>
<dbReference type="Pfam" id="PF03328">
    <property type="entry name" value="HpcH_HpaI"/>
    <property type="match status" value="1"/>
</dbReference>
<accession>A0A7C5VTF5</accession>
<proteinExistence type="inferred from homology"/>
<name>A0A7C5VTF5_THERO</name>
<evidence type="ECO:0000256" key="1">
    <source>
        <dbReference type="ARBA" id="ARBA00005568"/>
    </source>
</evidence>
<dbReference type="AlphaFoldDB" id="A0A7C5VTF5"/>
<organism evidence="5">
    <name type="scientific">Thermomicrobium roseum</name>
    <dbReference type="NCBI Taxonomy" id="500"/>
    <lineage>
        <taxon>Bacteria</taxon>
        <taxon>Pseudomonadati</taxon>
        <taxon>Thermomicrobiota</taxon>
        <taxon>Thermomicrobia</taxon>
        <taxon>Thermomicrobiales</taxon>
        <taxon>Thermomicrobiaceae</taxon>
        <taxon>Thermomicrobium</taxon>
    </lineage>
</organism>
<dbReference type="GO" id="GO:0046872">
    <property type="term" value="F:metal ion binding"/>
    <property type="evidence" value="ECO:0007669"/>
    <property type="project" value="UniProtKB-KW"/>
</dbReference>
<evidence type="ECO:0000313" key="5">
    <source>
        <dbReference type="EMBL" id="HHM95731.1"/>
    </source>
</evidence>
<reference evidence="5" key="1">
    <citation type="journal article" date="2020" name="mSystems">
        <title>Genome- and Community-Level Interaction Insights into Carbon Utilization and Element Cycling Functions of Hydrothermarchaeota in Hydrothermal Sediment.</title>
        <authorList>
            <person name="Zhou Z."/>
            <person name="Liu Y."/>
            <person name="Xu W."/>
            <person name="Pan J."/>
            <person name="Luo Z.H."/>
            <person name="Li M."/>
        </authorList>
    </citation>
    <scope>NUCLEOTIDE SEQUENCE [LARGE SCALE GENOMIC DNA]</scope>
    <source>
        <strain evidence="5">SpSt-1065</strain>
    </source>
</reference>
<dbReference type="InterPro" id="IPR050251">
    <property type="entry name" value="HpcH-HpaI_aldolase"/>
</dbReference>
<gene>
    <name evidence="5" type="ORF">ENM21_00720</name>
</gene>
<feature type="domain" description="HpcH/HpaI aldolase/citrate lyase" evidence="4">
    <location>
        <begin position="71"/>
        <end position="284"/>
    </location>
</feature>
<evidence type="ECO:0000256" key="3">
    <source>
        <dbReference type="ARBA" id="ARBA00023239"/>
    </source>
</evidence>
<dbReference type="InterPro" id="IPR015813">
    <property type="entry name" value="Pyrv/PenolPyrv_kinase-like_dom"/>
</dbReference>
<keyword evidence="2" id="KW-0479">Metal-binding</keyword>
<sequence>MARWSSVRHVRCEAHRTGTVGSTSRSCWDQVVLARRGEAAGRPEGLMRENTAKRKMLAGQPAFGYTLQLGAPLVAEALANCGIDFILIDTQHGTFGSDTLIATLMALSCGRAVPMARVARNDYTLIGRLLDDGVLGIVVPLIHTQEDAQAVAEACRFPPRGKRSWGWGRARVYGSDYPEWIDEELFVAVQIESAQAVENAEAILSVPGIDGCWIGPGDLALSLGIDPRRAAEDERQERAIERVLEACRKTGKIAGYAAYSVDDALRRAAQGFHFVTAGSDIGFLVQGALTGVERLGLAAQVGRGYGE</sequence>
<dbReference type="InterPro" id="IPR040442">
    <property type="entry name" value="Pyrv_kinase-like_dom_sf"/>
</dbReference>
<dbReference type="SUPFAM" id="SSF51621">
    <property type="entry name" value="Phosphoenolpyruvate/pyruvate domain"/>
    <property type="match status" value="1"/>
</dbReference>
<dbReference type="Gene3D" id="3.20.20.60">
    <property type="entry name" value="Phosphoenolpyruvate-binding domains"/>
    <property type="match status" value="1"/>
</dbReference>
<dbReference type="GO" id="GO:0016832">
    <property type="term" value="F:aldehyde-lyase activity"/>
    <property type="evidence" value="ECO:0007669"/>
    <property type="project" value="TreeGrafter"/>
</dbReference>
<dbReference type="PANTHER" id="PTHR30502:SF0">
    <property type="entry name" value="PHOSPHOENOLPYRUVATE CARBOXYLASE FAMILY PROTEIN"/>
    <property type="match status" value="1"/>
</dbReference>
<evidence type="ECO:0000259" key="4">
    <source>
        <dbReference type="Pfam" id="PF03328"/>
    </source>
</evidence>
<protein>
    <submittedName>
        <fullName evidence="5">2,4-dihydroxyhept-2-ene-1,7-dioic acid aldolase</fullName>
    </submittedName>
</protein>